<feature type="compositionally biased region" description="Low complexity" evidence="1">
    <location>
        <begin position="208"/>
        <end position="238"/>
    </location>
</feature>
<dbReference type="GO" id="GO:0070888">
    <property type="term" value="F:E-box binding"/>
    <property type="evidence" value="ECO:0007669"/>
    <property type="project" value="TreeGrafter"/>
</dbReference>
<dbReference type="InterPro" id="IPR036638">
    <property type="entry name" value="HLH_DNA-bd_sf"/>
</dbReference>
<dbReference type="AlphaFoldDB" id="A0A8J1U171"/>
<keyword evidence="3" id="KW-1185">Reference proteome</keyword>
<dbReference type="PANTHER" id="PTHR19290:SF147">
    <property type="entry name" value="HELIX-LOOP-HELIX PROTEIN DELILAH"/>
    <property type="match status" value="1"/>
</dbReference>
<dbReference type="OrthoDB" id="10063280at2759"/>
<dbReference type="PROSITE" id="PS50888">
    <property type="entry name" value="BHLH"/>
    <property type="match status" value="1"/>
</dbReference>
<feature type="compositionally biased region" description="Low complexity" evidence="1">
    <location>
        <begin position="178"/>
        <end position="192"/>
    </location>
</feature>
<accession>A0A8J1U171</accession>
<dbReference type="GO" id="GO:0005634">
    <property type="term" value="C:nucleus"/>
    <property type="evidence" value="ECO:0007669"/>
    <property type="project" value="TreeGrafter"/>
</dbReference>
<dbReference type="EMBL" id="CAIIXF020000008">
    <property type="protein sequence ID" value="CAH1791912.1"/>
    <property type="molecule type" value="Genomic_DNA"/>
</dbReference>
<feature type="region of interest" description="Disordered" evidence="1">
    <location>
        <begin position="1"/>
        <end position="54"/>
    </location>
</feature>
<dbReference type="InterPro" id="IPR050359">
    <property type="entry name" value="bHLH_transcription_factors"/>
</dbReference>
<dbReference type="PANTHER" id="PTHR19290">
    <property type="entry name" value="BASIC HELIX-LOOP-HELIX PROTEIN NEUROGENIN-RELATED"/>
    <property type="match status" value="1"/>
</dbReference>
<evidence type="ECO:0000313" key="2">
    <source>
        <dbReference type="EMBL" id="CAH1791912.1"/>
    </source>
</evidence>
<name>A0A8J1U171_OWEFU</name>
<gene>
    <name evidence="2" type="ORF">OFUS_LOCUS16950</name>
</gene>
<dbReference type="SMART" id="SM00353">
    <property type="entry name" value="HLH"/>
    <property type="match status" value="1"/>
</dbReference>
<feature type="region of interest" description="Disordered" evidence="1">
    <location>
        <begin position="175"/>
        <end position="238"/>
    </location>
</feature>
<dbReference type="GO" id="GO:0003700">
    <property type="term" value="F:DNA-binding transcription factor activity"/>
    <property type="evidence" value="ECO:0007669"/>
    <property type="project" value="TreeGrafter"/>
</dbReference>
<protein>
    <submittedName>
        <fullName evidence="2">Uncharacterized protein</fullName>
    </submittedName>
</protein>
<organism evidence="2 3">
    <name type="scientific">Owenia fusiformis</name>
    <name type="common">Polychaete worm</name>
    <dbReference type="NCBI Taxonomy" id="6347"/>
    <lineage>
        <taxon>Eukaryota</taxon>
        <taxon>Metazoa</taxon>
        <taxon>Spiralia</taxon>
        <taxon>Lophotrochozoa</taxon>
        <taxon>Annelida</taxon>
        <taxon>Polychaeta</taxon>
        <taxon>Sedentaria</taxon>
        <taxon>Canalipalpata</taxon>
        <taxon>Sabellida</taxon>
        <taxon>Oweniida</taxon>
        <taxon>Oweniidae</taxon>
        <taxon>Owenia</taxon>
    </lineage>
</organism>
<dbReference type="InterPro" id="IPR011598">
    <property type="entry name" value="bHLH_dom"/>
</dbReference>
<proteinExistence type="predicted"/>
<evidence type="ECO:0000256" key="1">
    <source>
        <dbReference type="SAM" id="MobiDB-lite"/>
    </source>
</evidence>
<dbReference type="CDD" id="cd11431">
    <property type="entry name" value="bHLH_TS_taxi_Dei"/>
    <property type="match status" value="1"/>
</dbReference>
<dbReference type="SUPFAM" id="SSF47459">
    <property type="entry name" value="HLH, helix-loop-helix DNA-binding domain"/>
    <property type="match status" value="1"/>
</dbReference>
<dbReference type="Pfam" id="PF00010">
    <property type="entry name" value="HLH"/>
    <property type="match status" value="1"/>
</dbReference>
<dbReference type="GO" id="GO:0045944">
    <property type="term" value="P:positive regulation of transcription by RNA polymerase II"/>
    <property type="evidence" value="ECO:0007669"/>
    <property type="project" value="TreeGrafter"/>
</dbReference>
<reference evidence="2" key="1">
    <citation type="submission" date="2022-03" db="EMBL/GenBank/DDBJ databases">
        <authorList>
            <person name="Martin C."/>
        </authorList>
    </citation>
    <scope>NUCLEOTIDE SEQUENCE</scope>
</reference>
<dbReference type="Proteomes" id="UP000749559">
    <property type="component" value="Unassembled WGS sequence"/>
</dbReference>
<sequence>MKLTMEKSATGQRPKIRRMSSTTSESDIDNANANANITVNGTARWSSDEPDTDNEISTLKDLAITTNLPEYNLRKTSILNRIETEQRRKLPKPPREKPSPPPLSKYRRRTANQRERTRMQEINDAFEDLRNAVPHDTALAQNGKMTKITTLRLALNYMHALRALLGYEDEDGADIPESPRSNCSSNSNANTSIDNISSRDTLDITCVSPSSETSSSSDSIASPSSSTSSASDTGESST</sequence>
<feature type="compositionally biased region" description="Basic and acidic residues" evidence="1">
    <location>
        <begin position="82"/>
        <end position="98"/>
    </location>
</feature>
<evidence type="ECO:0000313" key="3">
    <source>
        <dbReference type="Proteomes" id="UP000749559"/>
    </source>
</evidence>
<dbReference type="GO" id="GO:0046983">
    <property type="term" value="F:protein dimerization activity"/>
    <property type="evidence" value="ECO:0007669"/>
    <property type="project" value="InterPro"/>
</dbReference>
<dbReference type="GO" id="GO:0009653">
    <property type="term" value="P:anatomical structure morphogenesis"/>
    <property type="evidence" value="ECO:0007669"/>
    <property type="project" value="TreeGrafter"/>
</dbReference>
<feature type="region of interest" description="Disordered" evidence="1">
    <location>
        <begin position="82"/>
        <end position="115"/>
    </location>
</feature>
<comment type="caution">
    <text evidence="2">The sequence shown here is derived from an EMBL/GenBank/DDBJ whole genome shotgun (WGS) entry which is preliminary data.</text>
</comment>
<dbReference type="Gene3D" id="4.10.280.10">
    <property type="entry name" value="Helix-loop-helix DNA-binding domain"/>
    <property type="match status" value="1"/>
</dbReference>